<proteinExistence type="predicted"/>
<dbReference type="PANTHER" id="PTHR43479:SF11">
    <property type="entry name" value="ACREF_ENVCD OPERON REPRESSOR-RELATED"/>
    <property type="match status" value="1"/>
</dbReference>
<evidence type="ECO:0000256" key="1">
    <source>
        <dbReference type="ARBA" id="ARBA00023125"/>
    </source>
</evidence>
<name>J3VUJ5_9ENTR</name>
<dbReference type="GO" id="GO:0003677">
    <property type="term" value="F:DNA binding"/>
    <property type="evidence" value="ECO:0007669"/>
    <property type="project" value="UniProtKB-UniRule"/>
</dbReference>
<dbReference type="STRING" id="134287.A35E_00560"/>
<dbReference type="InterPro" id="IPR050624">
    <property type="entry name" value="HTH-type_Tx_Regulator"/>
</dbReference>
<feature type="DNA-binding region" description="H-T-H motif" evidence="2">
    <location>
        <begin position="33"/>
        <end position="52"/>
    </location>
</feature>
<evidence type="ECO:0000313" key="5">
    <source>
        <dbReference type="Proteomes" id="UP000003937"/>
    </source>
</evidence>
<dbReference type="InterPro" id="IPR054580">
    <property type="entry name" value="SlmA-like_C"/>
</dbReference>
<dbReference type="SUPFAM" id="SSF46689">
    <property type="entry name" value="Homeodomain-like"/>
    <property type="match status" value="1"/>
</dbReference>
<dbReference type="Pfam" id="PF00440">
    <property type="entry name" value="TetR_N"/>
    <property type="match status" value="1"/>
</dbReference>
<sequence>MIEKEKTKRNRCEEILQALVKMLKSSNGSQRITTAKLAANVGVSESALYCHFPNKSRMFDILIEFIEESLITRINLILQDEKDTQHRLRRILLLLLAFAERNPDLTRIMVVMRLCLNKKIDFKIGLIIFLSVLKYNYVKYSASRNYVKVEL</sequence>
<dbReference type="PROSITE" id="PS50977">
    <property type="entry name" value="HTH_TETR_2"/>
    <property type="match status" value="1"/>
</dbReference>
<dbReference type="Gene3D" id="1.10.357.10">
    <property type="entry name" value="Tetracycline Repressor, domain 2"/>
    <property type="match status" value="1"/>
</dbReference>
<dbReference type="InterPro" id="IPR001647">
    <property type="entry name" value="HTH_TetR"/>
</dbReference>
<dbReference type="AlphaFoldDB" id="J3VUJ5"/>
<organism evidence="4 5">
    <name type="scientific">secondary endosymbiont of Heteropsylla cubana</name>
    <dbReference type="NCBI Taxonomy" id="134287"/>
    <lineage>
        <taxon>Bacteria</taxon>
        <taxon>Pseudomonadati</taxon>
        <taxon>Pseudomonadota</taxon>
        <taxon>Gammaproteobacteria</taxon>
        <taxon>Enterobacterales</taxon>
        <taxon>Enterobacteriaceae</taxon>
        <taxon>aphid secondary symbionts</taxon>
    </lineage>
</organism>
<dbReference type="NCBIfam" id="NF007015">
    <property type="entry name" value="PRK09480.1"/>
    <property type="match status" value="1"/>
</dbReference>
<dbReference type="Proteomes" id="UP000003937">
    <property type="component" value="Chromosome"/>
</dbReference>
<evidence type="ECO:0000313" key="4">
    <source>
        <dbReference type="EMBL" id="AFP85846.1"/>
    </source>
</evidence>
<gene>
    <name evidence="4" type="ORF">A35E_00560</name>
</gene>
<evidence type="ECO:0000259" key="3">
    <source>
        <dbReference type="PROSITE" id="PS50977"/>
    </source>
</evidence>
<dbReference type="EMBL" id="CP003547">
    <property type="protein sequence ID" value="AFP85846.1"/>
    <property type="molecule type" value="Genomic_DNA"/>
</dbReference>
<dbReference type="Pfam" id="PF22276">
    <property type="entry name" value="SlmA-like_C"/>
    <property type="match status" value="1"/>
</dbReference>
<keyword evidence="5" id="KW-1185">Reference proteome</keyword>
<dbReference type="KEGG" id="sehc:A35E_00560"/>
<evidence type="ECO:0000256" key="2">
    <source>
        <dbReference type="PROSITE-ProRule" id="PRU00335"/>
    </source>
</evidence>
<accession>J3VUJ5</accession>
<dbReference type="PATRIC" id="fig|134287.3.peg.531"/>
<protein>
    <submittedName>
        <fullName evidence="4">Transcriptional regulator</fullName>
    </submittedName>
</protein>
<reference evidence="4 5" key="1">
    <citation type="journal article" date="2012" name="Mol. Biol. Evol.">
        <title>Genome reduction and co-evolution between the primary and secondary bacterial symbionts of psyllids.</title>
        <authorList>
            <person name="Sloan D.B."/>
            <person name="Moran N.A."/>
        </authorList>
    </citation>
    <scope>NUCLEOTIDE SEQUENCE [LARGE SCALE GENOMIC DNA]</scope>
    <source>
        <strain evidence="4">Hcub_S</strain>
    </source>
</reference>
<keyword evidence="1 2" id="KW-0238">DNA-binding</keyword>
<feature type="domain" description="HTH tetR-type" evidence="3">
    <location>
        <begin position="9"/>
        <end position="70"/>
    </location>
</feature>
<dbReference type="PANTHER" id="PTHR43479">
    <property type="entry name" value="ACREF/ENVCD OPERON REPRESSOR-RELATED"/>
    <property type="match status" value="1"/>
</dbReference>
<dbReference type="HOGENOM" id="CLU_1730122_0_0_6"/>
<dbReference type="InterPro" id="IPR009057">
    <property type="entry name" value="Homeodomain-like_sf"/>
</dbReference>